<protein>
    <recommendedName>
        <fullName evidence="3">Ribosomal protein S10</fullName>
    </recommendedName>
</protein>
<name>A0AAV8YW06_9CUCU</name>
<proteinExistence type="predicted"/>
<reference evidence="1" key="1">
    <citation type="journal article" date="2023" name="Insect Mol. Biol.">
        <title>Genome sequencing provides insights into the evolution of gene families encoding plant cell wall-degrading enzymes in longhorned beetles.</title>
        <authorList>
            <person name="Shin N.R."/>
            <person name="Okamura Y."/>
            <person name="Kirsch R."/>
            <person name="Pauchet Y."/>
        </authorList>
    </citation>
    <scope>NUCLEOTIDE SEQUENCE</scope>
    <source>
        <strain evidence="1">AMC_N1</strain>
    </source>
</reference>
<evidence type="ECO:0000313" key="2">
    <source>
        <dbReference type="Proteomes" id="UP001162162"/>
    </source>
</evidence>
<evidence type="ECO:0000313" key="1">
    <source>
        <dbReference type="EMBL" id="KAJ8955724.1"/>
    </source>
</evidence>
<accession>A0AAV8YW06</accession>
<organism evidence="1 2">
    <name type="scientific">Aromia moschata</name>
    <dbReference type="NCBI Taxonomy" id="1265417"/>
    <lineage>
        <taxon>Eukaryota</taxon>
        <taxon>Metazoa</taxon>
        <taxon>Ecdysozoa</taxon>
        <taxon>Arthropoda</taxon>
        <taxon>Hexapoda</taxon>
        <taxon>Insecta</taxon>
        <taxon>Pterygota</taxon>
        <taxon>Neoptera</taxon>
        <taxon>Endopterygota</taxon>
        <taxon>Coleoptera</taxon>
        <taxon>Polyphaga</taxon>
        <taxon>Cucujiformia</taxon>
        <taxon>Chrysomeloidea</taxon>
        <taxon>Cerambycidae</taxon>
        <taxon>Cerambycinae</taxon>
        <taxon>Callichromatini</taxon>
        <taxon>Aromia</taxon>
    </lineage>
</organism>
<dbReference type="Proteomes" id="UP001162162">
    <property type="component" value="Unassembled WGS sequence"/>
</dbReference>
<comment type="caution">
    <text evidence="1">The sequence shown here is derived from an EMBL/GenBank/DDBJ whole genome shotgun (WGS) entry which is preliminary data.</text>
</comment>
<sequence length="82" mass="9707">MYILNKENIKFPFRRHRYPLRTLRGRDASNPFEVSEEVFRCMYRLSIVGARDIFQEIIGFLPQGQRNTKTHPVVRLGVKANN</sequence>
<keyword evidence="2" id="KW-1185">Reference proteome</keyword>
<gene>
    <name evidence="1" type="ORF">NQ318_008596</name>
</gene>
<evidence type="ECO:0008006" key="3">
    <source>
        <dbReference type="Google" id="ProtNLM"/>
    </source>
</evidence>
<dbReference type="EMBL" id="JAPWTK010000036">
    <property type="protein sequence ID" value="KAJ8955724.1"/>
    <property type="molecule type" value="Genomic_DNA"/>
</dbReference>
<dbReference type="AlphaFoldDB" id="A0AAV8YW06"/>